<dbReference type="STRING" id="1121298.SAMN05444401_3039"/>
<name>A0A1M6JC01_9CLOT</name>
<dbReference type="GO" id="GO:0016747">
    <property type="term" value="F:acyltransferase activity, transferring groups other than amino-acyl groups"/>
    <property type="evidence" value="ECO:0007669"/>
    <property type="project" value="InterPro"/>
</dbReference>
<keyword evidence="3" id="KW-1185">Reference proteome</keyword>
<proteinExistence type="predicted"/>
<dbReference type="EMBL" id="FQZO01000005">
    <property type="protein sequence ID" value="SHJ44266.1"/>
    <property type="molecule type" value="Genomic_DNA"/>
</dbReference>
<dbReference type="SUPFAM" id="SSF53659">
    <property type="entry name" value="Isocitrate/Isopropylmalate dehydrogenase-like"/>
    <property type="match status" value="1"/>
</dbReference>
<protein>
    <submittedName>
        <fullName evidence="2">Fatty acid synthesis protein</fullName>
    </submittedName>
</protein>
<dbReference type="Gene3D" id="3.40.718.10">
    <property type="entry name" value="Isopropylmalate Dehydrogenase"/>
    <property type="match status" value="1"/>
</dbReference>
<organism evidence="2 3">
    <name type="scientific">Clostridium amylolyticum</name>
    <dbReference type="NCBI Taxonomy" id="1121298"/>
    <lineage>
        <taxon>Bacteria</taxon>
        <taxon>Bacillati</taxon>
        <taxon>Bacillota</taxon>
        <taxon>Clostridia</taxon>
        <taxon>Eubacteriales</taxon>
        <taxon>Clostridiaceae</taxon>
        <taxon>Clostridium</taxon>
    </lineage>
</organism>
<dbReference type="Proteomes" id="UP000184080">
    <property type="component" value="Unassembled WGS sequence"/>
</dbReference>
<dbReference type="InterPro" id="IPR012116">
    <property type="entry name" value="Gly_reductase_pC_asu"/>
</dbReference>
<reference evidence="2 3" key="1">
    <citation type="submission" date="2016-11" db="EMBL/GenBank/DDBJ databases">
        <authorList>
            <person name="Jaros S."/>
            <person name="Januszkiewicz K."/>
            <person name="Wedrychowicz H."/>
        </authorList>
    </citation>
    <scope>NUCLEOTIDE SEQUENCE [LARGE SCALE GENOMIC DNA]</scope>
    <source>
        <strain evidence="2 3">DSM 21864</strain>
    </source>
</reference>
<gene>
    <name evidence="2" type="ORF">SAMN05444401_3039</name>
</gene>
<evidence type="ECO:0000256" key="1">
    <source>
        <dbReference type="PIRSR" id="PIRSR036593-50"/>
    </source>
</evidence>
<dbReference type="NCBIfam" id="NF040747">
    <property type="entry name" value="reduct_C_alpha"/>
    <property type="match status" value="1"/>
</dbReference>
<dbReference type="PIRSF" id="PIRSF036593">
    <property type="entry name" value="GrdD"/>
    <property type="match status" value="1"/>
</dbReference>
<dbReference type="Pfam" id="PF02504">
    <property type="entry name" value="FA_synthesis"/>
    <property type="match status" value="1"/>
</dbReference>
<dbReference type="OrthoDB" id="9769886at2"/>
<feature type="active site" evidence="1">
    <location>
        <position position="356"/>
    </location>
</feature>
<dbReference type="AlphaFoldDB" id="A0A1M6JC01"/>
<dbReference type="InterPro" id="IPR003664">
    <property type="entry name" value="FA_synthesis"/>
</dbReference>
<accession>A0A1M6JC01</accession>
<dbReference type="GO" id="GO:0006633">
    <property type="term" value="P:fatty acid biosynthetic process"/>
    <property type="evidence" value="ECO:0007669"/>
    <property type="project" value="InterPro"/>
</dbReference>
<sequence length="382" mass="40740">MVNKTIGEVFNEIADNIKKGDFGKKTKIGLTILGSEHGVEEMVRAAEIARANYPNIEIILIGDKVTEEFPVVEVKDAEEGHKKMVELLESKAIDGCVTQHFEFPIGTSTMGKVVTPAKGKQMIIASTTGTSAINKVEAMVLNAIGGVAVAKANGISNPKVGILNIEGARKVEIILKELKDNGYSFEFCNSQRADGGAVMRGNDLLMGTPDVMVCDSLTGNLLIKVFSAFNTGGDYETLGAGYGPGVGEGYDKVINIISRASGAPLIAEAIKFCAESAKNNLMEKVKQEFLSAKAAKLNDILEKHLKSKADDTAEDVKMPPKKVVTYSIAGIDILELENACKALWKENIYSESGMGCTGPIILVAEEDGASAENILVKSGYKS</sequence>
<evidence type="ECO:0000313" key="3">
    <source>
        <dbReference type="Proteomes" id="UP000184080"/>
    </source>
</evidence>
<evidence type="ECO:0000313" key="2">
    <source>
        <dbReference type="EMBL" id="SHJ44266.1"/>
    </source>
</evidence>